<proteinExistence type="predicted"/>
<comment type="caution">
    <text evidence="1">The sequence shown here is derived from an EMBL/GenBank/DDBJ whole genome shotgun (WGS) entry which is preliminary data.</text>
</comment>
<dbReference type="InterPro" id="IPR029055">
    <property type="entry name" value="Ntn_hydrolases_N"/>
</dbReference>
<evidence type="ECO:0000313" key="1">
    <source>
        <dbReference type="EMBL" id="MFC7580646.1"/>
    </source>
</evidence>
<protein>
    <submittedName>
        <fullName evidence="1">Isoaspartyl peptidase/L-asparaginase family protein</fullName>
    </submittedName>
</protein>
<dbReference type="Gene3D" id="3.60.20.30">
    <property type="entry name" value="(Glycosyl)asparaginase"/>
    <property type="match status" value="1"/>
</dbReference>
<sequence length="308" mass="31338">MQVTRLGGEGNPVRIVVHAGAGGVPASYGPEEHRACLDALERAARAGQEVLDGGGAALDAVCAAVVVFEDFPLFNAGRGAALTTDLTAEMDACLIAGDGRAGAVTCARSIRNPILGARAVMERTPHALMVDPSDELLAQWGVERADAGYFLTPRRLEDARRDRARFGGPGGGHGTVGAVAVDAGGAVAAATSTGGLSHGKLPGRVSDTSLVGAGSFARDGVVAVSCTGYGEGFIRGVVAHDIWARLRYGGAGLEEAVTASISENLVPPLGDGGGIIAVRPDGEAVVAFSTAHLWRAWVDDGQVIVPEQ</sequence>
<dbReference type="RefSeq" id="WP_380972892.1">
    <property type="nucleotide sequence ID" value="NZ_JBHTEF010000001.1"/>
</dbReference>
<gene>
    <name evidence="1" type="ORF">ACFQWG_05410</name>
</gene>
<organism evidence="1 2">
    <name type="scientific">Schaalia naturae</name>
    <dbReference type="NCBI Taxonomy" id="635203"/>
    <lineage>
        <taxon>Bacteria</taxon>
        <taxon>Bacillati</taxon>
        <taxon>Actinomycetota</taxon>
        <taxon>Actinomycetes</taxon>
        <taxon>Actinomycetales</taxon>
        <taxon>Actinomycetaceae</taxon>
        <taxon>Schaalia</taxon>
    </lineage>
</organism>
<accession>A0ABW2SMA1</accession>
<dbReference type="SUPFAM" id="SSF56235">
    <property type="entry name" value="N-terminal nucleophile aminohydrolases (Ntn hydrolases)"/>
    <property type="match status" value="1"/>
</dbReference>
<keyword evidence="2" id="KW-1185">Reference proteome</keyword>
<reference evidence="2" key="1">
    <citation type="journal article" date="2019" name="Int. J. Syst. Evol. Microbiol.">
        <title>The Global Catalogue of Microorganisms (GCM) 10K type strain sequencing project: providing services to taxonomists for standard genome sequencing and annotation.</title>
        <authorList>
            <consortium name="The Broad Institute Genomics Platform"/>
            <consortium name="The Broad Institute Genome Sequencing Center for Infectious Disease"/>
            <person name="Wu L."/>
            <person name="Ma J."/>
        </authorList>
    </citation>
    <scope>NUCLEOTIDE SEQUENCE [LARGE SCALE GENOMIC DNA]</scope>
    <source>
        <strain evidence="2">CCUG 56698</strain>
    </source>
</reference>
<dbReference type="PANTHER" id="PTHR10188:SF6">
    <property type="entry name" value="N(4)-(BETA-N-ACETYLGLUCOSAMINYL)-L-ASPARAGINASE"/>
    <property type="match status" value="1"/>
</dbReference>
<evidence type="ECO:0000313" key="2">
    <source>
        <dbReference type="Proteomes" id="UP001596527"/>
    </source>
</evidence>
<dbReference type="Pfam" id="PF01112">
    <property type="entry name" value="Asparaginase_2"/>
    <property type="match status" value="1"/>
</dbReference>
<dbReference type="PANTHER" id="PTHR10188">
    <property type="entry name" value="L-ASPARAGINASE"/>
    <property type="match status" value="1"/>
</dbReference>
<dbReference type="Proteomes" id="UP001596527">
    <property type="component" value="Unassembled WGS sequence"/>
</dbReference>
<dbReference type="InterPro" id="IPR000246">
    <property type="entry name" value="Peptidase_T2"/>
</dbReference>
<dbReference type="EMBL" id="JBHTEF010000001">
    <property type="protein sequence ID" value="MFC7580646.1"/>
    <property type="molecule type" value="Genomic_DNA"/>
</dbReference>
<name>A0ABW2SMA1_9ACTO</name>